<organism evidence="1 2">
    <name type="scientific">Smallanthus sonchifolius</name>
    <dbReference type="NCBI Taxonomy" id="185202"/>
    <lineage>
        <taxon>Eukaryota</taxon>
        <taxon>Viridiplantae</taxon>
        <taxon>Streptophyta</taxon>
        <taxon>Embryophyta</taxon>
        <taxon>Tracheophyta</taxon>
        <taxon>Spermatophyta</taxon>
        <taxon>Magnoliopsida</taxon>
        <taxon>eudicotyledons</taxon>
        <taxon>Gunneridae</taxon>
        <taxon>Pentapetalae</taxon>
        <taxon>asterids</taxon>
        <taxon>campanulids</taxon>
        <taxon>Asterales</taxon>
        <taxon>Asteraceae</taxon>
        <taxon>Asteroideae</taxon>
        <taxon>Heliantheae alliance</taxon>
        <taxon>Millerieae</taxon>
        <taxon>Smallanthus</taxon>
    </lineage>
</organism>
<gene>
    <name evidence="1" type="ORF">L1987_06331</name>
</gene>
<evidence type="ECO:0000313" key="2">
    <source>
        <dbReference type="Proteomes" id="UP001056120"/>
    </source>
</evidence>
<proteinExistence type="predicted"/>
<dbReference type="EMBL" id="CM042019">
    <property type="protein sequence ID" value="KAI3824859.1"/>
    <property type="molecule type" value="Genomic_DNA"/>
</dbReference>
<accession>A0ACB9JXW3</accession>
<evidence type="ECO:0000313" key="1">
    <source>
        <dbReference type="EMBL" id="KAI3824859.1"/>
    </source>
</evidence>
<protein>
    <submittedName>
        <fullName evidence="1">Uncharacterized protein</fullName>
    </submittedName>
</protein>
<reference evidence="2" key="1">
    <citation type="journal article" date="2022" name="Mol. Ecol. Resour.">
        <title>The genomes of chicory, endive, great burdock and yacon provide insights into Asteraceae palaeo-polyploidization history and plant inulin production.</title>
        <authorList>
            <person name="Fan W."/>
            <person name="Wang S."/>
            <person name="Wang H."/>
            <person name="Wang A."/>
            <person name="Jiang F."/>
            <person name="Liu H."/>
            <person name="Zhao H."/>
            <person name="Xu D."/>
            <person name="Zhang Y."/>
        </authorList>
    </citation>
    <scope>NUCLEOTIDE SEQUENCE [LARGE SCALE GENOMIC DNA]</scope>
    <source>
        <strain evidence="2">cv. Yunnan</strain>
    </source>
</reference>
<reference evidence="1 2" key="2">
    <citation type="journal article" date="2022" name="Mol. Ecol. Resour.">
        <title>The genomes of chicory, endive, great burdock and yacon provide insights into Asteraceae paleo-polyploidization history and plant inulin production.</title>
        <authorList>
            <person name="Fan W."/>
            <person name="Wang S."/>
            <person name="Wang H."/>
            <person name="Wang A."/>
            <person name="Jiang F."/>
            <person name="Liu H."/>
            <person name="Zhao H."/>
            <person name="Xu D."/>
            <person name="Zhang Y."/>
        </authorList>
    </citation>
    <scope>NUCLEOTIDE SEQUENCE [LARGE SCALE GENOMIC DNA]</scope>
    <source>
        <strain evidence="2">cv. Yunnan</strain>
        <tissue evidence="1">Leaves</tissue>
    </source>
</reference>
<dbReference type="Proteomes" id="UP001056120">
    <property type="component" value="Linkage Group LG02"/>
</dbReference>
<name>A0ACB9JXW3_9ASTR</name>
<keyword evidence="2" id="KW-1185">Reference proteome</keyword>
<comment type="caution">
    <text evidence="1">The sequence shown here is derived from an EMBL/GenBank/DDBJ whole genome shotgun (WGS) entry which is preliminary data.</text>
</comment>
<sequence length="84" mass="9306">MAVSSSPPQRHPHSVEISTVLQLLAWGPSITTSITRLDKSFIDVAFSYKLSRKISKLFLKESTPSSSGRDQTEIESIPNFSRAL</sequence>